<keyword evidence="1" id="KW-0547">Nucleotide-binding</keyword>
<dbReference type="PANTHER" id="PTHR11070:SF2">
    <property type="entry name" value="ATP-DEPENDENT DNA HELICASE SRS2"/>
    <property type="match status" value="1"/>
</dbReference>
<dbReference type="EMBL" id="JAKRRX010000272">
    <property type="protein sequence ID" value="MCW8336527.1"/>
    <property type="molecule type" value="Genomic_DNA"/>
</dbReference>
<keyword evidence="4 7" id="KW-0067">ATP-binding</keyword>
<dbReference type="GO" id="GO:0000725">
    <property type="term" value="P:recombinational repair"/>
    <property type="evidence" value="ECO:0007669"/>
    <property type="project" value="TreeGrafter"/>
</dbReference>
<dbReference type="InterPro" id="IPR027417">
    <property type="entry name" value="P-loop_NTPase"/>
</dbReference>
<dbReference type="SUPFAM" id="SSF52540">
    <property type="entry name" value="P-loop containing nucleoside triphosphate hydrolases"/>
    <property type="match status" value="1"/>
</dbReference>
<dbReference type="GO" id="GO:0043138">
    <property type="term" value="F:3'-5' DNA helicase activity"/>
    <property type="evidence" value="ECO:0007669"/>
    <property type="project" value="TreeGrafter"/>
</dbReference>
<proteinExistence type="predicted"/>
<evidence type="ECO:0000256" key="2">
    <source>
        <dbReference type="ARBA" id="ARBA00022801"/>
    </source>
</evidence>
<dbReference type="GO" id="GO:0005524">
    <property type="term" value="F:ATP binding"/>
    <property type="evidence" value="ECO:0007669"/>
    <property type="project" value="UniProtKB-KW"/>
</dbReference>
<evidence type="ECO:0000313" key="8">
    <source>
        <dbReference type="Proteomes" id="UP001155586"/>
    </source>
</evidence>
<evidence type="ECO:0000313" key="7">
    <source>
        <dbReference type="EMBL" id="MCW8336527.1"/>
    </source>
</evidence>
<keyword evidence="2" id="KW-0378">Hydrolase</keyword>
<feature type="domain" description="UvrD-like helicase C-terminal" evidence="6">
    <location>
        <begin position="39"/>
        <end position="156"/>
    </location>
</feature>
<feature type="non-terminal residue" evidence="7">
    <location>
        <position position="1"/>
    </location>
</feature>
<dbReference type="GO" id="GO:0016787">
    <property type="term" value="F:hydrolase activity"/>
    <property type="evidence" value="ECO:0007669"/>
    <property type="project" value="UniProtKB-KW"/>
</dbReference>
<sequence>LAQAQAYLLKEISLLDVEKPNIRKFCTLVKTKLEEYDSSNLSELEQIELDISYQEVEEFQKKWTTFKAKGLGANLKSFRNAMTLGKLDVANQERGLTLSTVHTMKGLEKDIVFLIGMCDGVFPDYRATNKRDLNEEKNNAFVAVTRAKRWLYVSYPQYRMMPWGSSKYHHISRFIDSLPTEPMLQN</sequence>
<gene>
    <name evidence="7" type="ORF">MD483_22220</name>
</gene>
<accession>A0A9X3CIL5</accession>
<dbReference type="InterPro" id="IPR000212">
    <property type="entry name" value="DNA_helicase_UvrD/REP"/>
</dbReference>
<evidence type="ECO:0000259" key="6">
    <source>
        <dbReference type="Pfam" id="PF13361"/>
    </source>
</evidence>
<evidence type="ECO:0000256" key="5">
    <source>
        <dbReference type="ARBA" id="ARBA00034923"/>
    </source>
</evidence>
<dbReference type="InterPro" id="IPR014017">
    <property type="entry name" value="DNA_helicase_UvrD-like_C"/>
</dbReference>
<evidence type="ECO:0000256" key="1">
    <source>
        <dbReference type="ARBA" id="ARBA00022741"/>
    </source>
</evidence>
<organism evidence="7 8">
    <name type="scientific">Vibrio paucivorans</name>
    <dbReference type="NCBI Taxonomy" id="2829489"/>
    <lineage>
        <taxon>Bacteria</taxon>
        <taxon>Pseudomonadati</taxon>
        <taxon>Pseudomonadota</taxon>
        <taxon>Gammaproteobacteria</taxon>
        <taxon>Vibrionales</taxon>
        <taxon>Vibrionaceae</taxon>
        <taxon>Vibrio</taxon>
    </lineage>
</organism>
<evidence type="ECO:0000256" key="4">
    <source>
        <dbReference type="ARBA" id="ARBA00022840"/>
    </source>
</evidence>
<dbReference type="Pfam" id="PF13361">
    <property type="entry name" value="UvrD_C"/>
    <property type="match status" value="1"/>
</dbReference>
<reference evidence="7" key="1">
    <citation type="submission" date="2022-02" db="EMBL/GenBank/DDBJ databases">
        <title>Vibrio sp. nov., a new bacterium isolated from Bohai sea, China.</title>
        <authorList>
            <person name="Yuan Y."/>
        </authorList>
    </citation>
    <scope>NUCLEOTIDE SEQUENCE</scope>
    <source>
        <strain evidence="7">DBSS07</strain>
    </source>
</reference>
<dbReference type="RefSeq" id="WP_265689621.1">
    <property type="nucleotide sequence ID" value="NZ_JAKRRX010000272.1"/>
</dbReference>
<name>A0A9X3CIL5_9VIBR</name>
<keyword evidence="8" id="KW-1185">Reference proteome</keyword>
<dbReference type="Proteomes" id="UP001155586">
    <property type="component" value="Unassembled WGS sequence"/>
</dbReference>
<comment type="caution">
    <text evidence="7">The sequence shown here is derived from an EMBL/GenBank/DDBJ whole genome shotgun (WGS) entry which is preliminary data.</text>
</comment>
<dbReference type="GO" id="GO:0003677">
    <property type="term" value="F:DNA binding"/>
    <property type="evidence" value="ECO:0007669"/>
    <property type="project" value="InterPro"/>
</dbReference>
<dbReference type="AlphaFoldDB" id="A0A9X3CIL5"/>
<dbReference type="PANTHER" id="PTHR11070">
    <property type="entry name" value="UVRD / RECB / PCRA DNA HELICASE FAMILY MEMBER"/>
    <property type="match status" value="1"/>
</dbReference>
<dbReference type="Gene3D" id="3.40.50.300">
    <property type="entry name" value="P-loop containing nucleotide triphosphate hydrolases"/>
    <property type="match status" value="1"/>
</dbReference>
<protein>
    <recommendedName>
        <fullName evidence="5">DNA 3'-5' helicase II</fullName>
    </recommendedName>
</protein>
<keyword evidence="3" id="KW-0347">Helicase</keyword>
<evidence type="ECO:0000256" key="3">
    <source>
        <dbReference type="ARBA" id="ARBA00022806"/>
    </source>
</evidence>